<dbReference type="AlphaFoldDB" id="A0AAD6C6T4"/>
<evidence type="ECO:0000256" key="1">
    <source>
        <dbReference type="SAM" id="Coils"/>
    </source>
</evidence>
<gene>
    <name evidence="3" type="ORF">N7458_004664</name>
</gene>
<feature type="coiled-coil region" evidence="1">
    <location>
        <begin position="129"/>
        <end position="156"/>
    </location>
</feature>
<comment type="caution">
    <text evidence="3">The sequence shown here is derived from an EMBL/GenBank/DDBJ whole genome shotgun (WGS) entry which is preliminary data.</text>
</comment>
<dbReference type="RefSeq" id="XP_056766664.1">
    <property type="nucleotide sequence ID" value="XM_056908046.1"/>
</dbReference>
<protein>
    <submittedName>
        <fullName evidence="3">Uncharacterized protein</fullName>
    </submittedName>
</protein>
<reference evidence="3" key="2">
    <citation type="journal article" date="2023" name="IMA Fungus">
        <title>Comparative genomic study of the Penicillium genus elucidates a diverse pangenome and 15 lateral gene transfer events.</title>
        <authorList>
            <person name="Petersen C."/>
            <person name="Sorensen T."/>
            <person name="Nielsen M.R."/>
            <person name="Sondergaard T.E."/>
            <person name="Sorensen J.L."/>
            <person name="Fitzpatrick D.A."/>
            <person name="Frisvad J.C."/>
            <person name="Nielsen K.L."/>
        </authorList>
    </citation>
    <scope>NUCLEOTIDE SEQUENCE</scope>
    <source>
        <strain evidence="3">IBT 16125</strain>
    </source>
</reference>
<evidence type="ECO:0000256" key="2">
    <source>
        <dbReference type="SAM" id="MobiDB-lite"/>
    </source>
</evidence>
<dbReference type="Proteomes" id="UP001213681">
    <property type="component" value="Unassembled WGS sequence"/>
</dbReference>
<feature type="compositionally biased region" description="Basic and acidic residues" evidence="2">
    <location>
        <begin position="59"/>
        <end position="70"/>
    </location>
</feature>
<organism evidence="3 4">
    <name type="scientific">Penicillium daleae</name>
    <dbReference type="NCBI Taxonomy" id="63821"/>
    <lineage>
        <taxon>Eukaryota</taxon>
        <taxon>Fungi</taxon>
        <taxon>Dikarya</taxon>
        <taxon>Ascomycota</taxon>
        <taxon>Pezizomycotina</taxon>
        <taxon>Eurotiomycetes</taxon>
        <taxon>Eurotiomycetidae</taxon>
        <taxon>Eurotiales</taxon>
        <taxon>Aspergillaceae</taxon>
        <taxon>Penicillium</taxon>
    </lineage>
</organism>
<sequence>MARPPDYEPSIAPAAFTAAWRKKFRPQPRQSSSIYSLPDDNCPFENDDQPQHYQANNETRNEVDCQRSESEDPATGPPSLALPDLDDLEQQSPEVSMALAGTFMREAMDKQIKQQDVWNDDMQQRMEAILEHYQKIDSLEEQVAALQAKLDILCGNKEEANAGRRTGGRRRQAT</sequence>
<evidence type="ECO:0000313" key="3">
    <source>
        <dbReference type="EMBL" id="KAJ5453708.1"/>
    </source>
</evidence>
<keyword evidence="1" id="KW-0175">Coiled coil</keyword>
<name>A0AAD6C6T4_9EURO</name>
<accession>A0AAD6C6T4</accession>
<dbReference type="GeneID" id="81598289"/>
<feature type="region of interest" description="Disordered" evidence="2">
    <location>
        <begin position="22"/>
        <end position="90"/>
    </location>
</feature>
<reference evidence="3" key="1">
    <citation type="submission" date="2022-12" db="EMBL/GenBank/DDBJ databases">
        <authorList>
            <person name="Petersen C."/>
        </authorList>
    </citation>
    <scope>NUCLEOTIDE SEQUENCE</scope>
    <source>
        <strain evidence="3">IBT 16125</strain>
    </source>
</reference>
<dbReference type="EMBL" id="JAPVEA010000005">
    <property type="protein sequence ID" value="KAJ5453708.1"/>
    <property type="molecule type" value="Genomic_DNA"/>
</dbReference>
<evidence type="ECO:0000313" key="4">
    <source>
        <dbReference type="Proteomes" id="UP001213681"/>
    </source>
</evidence>
<proteinExistence type="predicted"/>
<keyword evidence="4" id="KW-1185">Reference proteome</keyword>